<dbReference type="InterPro" id="IPR036390">
    <property type="entry name" value="WH_DNA-bd_sf"/>
</dbReference>
<dbReference type="InterPro" id="IPR016723">
    <property type="entry name" value="Tscrpt_reg_ArsR_prd"/>
</dbReference>
<evidence type="ECO:0000313" key="4">
    <source>
        <dbReference type="Proteomes" id="UP000007490"/>
    </source>
</evidence>
<dbReference type="InterPro" id="IPR011991">
    <property type="entry name" value="ArsR-like_HTH"/>
</dbReference>
<keyword evidence="1" id="KW-0175">Coiled coil</keyword>
<dbReference type="InterPro" id="IPR036388">
    <property type="entry name" value="WH-like_DNA-bd_sf"/>
</dbReference>
<dbReference type="EMBL" id="CP002551">
    <property type="protein sequence ID" value="ADZ09905.1"/>
    <property type="molecule type" value="Genomic_DNA"/>
</dbReference>
<dbReference type="HOGENOM" id="CLU_085608_0_0_2"/>
<dbReference type="CDD" id="cd00090">
    <property type="entry name" value="HTH_ARSR"/>
    <property type="match status" value="1"/>
</dbReference>
<dbReference type="GeneID" id="10278136"/>
<accession>F0T9F4</accession>
<proteinExistence type="predicted"/>
<name>F0T9F4_METLA</name>
<dbReference type="SUPFAM" id="SSF46785">
    <property type="entry name" value="Winged helix' DNA-binding domain"/>
    <property type="match status" value="1"/>
</dbReference>
<dbReference type="AlphaFoldDB" id="F0T9F4"/>
<evidence type="ECO:0000259" key="2">
    <source>
        <dbReference type="SMART" id="SM00418"/>
    </source>
</evidence>
<dbReference type="Gene3D" id="1.10.10.10">
    <property type="entry name" value="Winged helix-like DNA-binding domain superfamily/Winged helix DNA-binding domain"/>
    <property type="match status" value="1"/>
</dbReference>
<protein>
    <submittedName>
        <fullName evidence="3">Regulatory protein ArsR</fullName>
    </submittedName>
</protein>
<dbReference type="SMART" id="SM00418">
    <property type="entry name" value="HTH_ARSR"/>
    <property type="match status" value="1"/>
</dbReference>
<dbReference type="Proteomes" id="UP000007490">
    <property type="component" value="Chromosome"/>
</dbReference>
<organism evidence="3 4">
    <name type="scientific">Methanobacterium lacus (strain AL-21)</name>
    <dbReference type="NCBI Taxonomy" id="877455"/>
    <lineage>
        <taxon>Archaea</taxon>
        <taxon>Methanobacteriati</taxon>
        <taxon>Methanobacteriota</taxon>
        <taxon>Methanomada group</taxon>
        <taxon>Methanobacteria</taxon>
        <taxon>Methanobacteriales</taxon>
        <taxon>Methanobacteriaceae</taxon>
        <taxon>Methanobacterium</taxon>
    </lineage>
</organism>
<dbReference type="RefSeq" id="WP_013645256.1">
    <property type="nucleotide sequence ID" value="NC_015216.1"/>
</dbReference>
<dbReference type="OrthoDB" id="114909at2157"/>
<dbReference type="STRING" id="877455.Metbo_1679"/>
<dbReference type="InterPro" id="IPR001845">
    <property type="entry name" value="HTH_ArsR_DNA-bd_dom"/>
</dbReference>
<reference evidence="4" key="1">
    <citation type="submission" date="2011-02" db="EMBL/GenBank/DDBJ databases">
        <title>Complete sequence of Methanobacterium sp. AL-21.</title>
        <authorList>
            <consortium name="US DOE Joint Genome Institute"/>
            <person name="Lucas S."/>
            <person name="Copeland A."/>
            <person name="Lapidus A."/>
            <person name="Cheng J.-F."/>
            <person name="Goodwin L."/>
            <person name="Pitluck S."/>
            <person name="Chertkov O."/>
            <person name="Detter J.C."/>
            <person name="Han C."/>
            <person name="Tapia R."/>
            <person name="Land M."/>
            <person name="Hauser L."/>
            <person name="Kyrpides N."/>
            <person name="Ivanova N."/>
            <person name="Mikhailova N."/>
            <person name="Pagani I."/>
            <person name="Cadillo-Quiroz H."/>
            <person name="Imachi H."/>
            <person name="Zinder S."/>
            <person name="Liu W."/>
            <person name="Woyke T."/>
        </authorList>
    </citation>
    <scope>NUCLEOTIDE SEQUENCE [LARGE SCALE GENOMIC DNA]</scope>
    <source>
        <strain evidence="4">AL-21</strain>
    </source>
</reference>
<reference evidence="3 4" key="2">
    <citation type="journal article" date="2014" name="Int. J. Syst. Evol. Microbiol.">
        <title>Methanobacterium paludis sp. nov. and a novel strain of Methanobacterium lacus isolated from northern peatlands.</title>
        <authorList>
            <person name="Cadillo-Quiroz H."/>
            <person name="Brauer S.L."/>
            <person name="Goodson N."/>
            <person name="Yavitt J.B."/>
            <person name="Zinder S.H."/>
        </authorList>
    </citation>
    <scope>NUCLEOTIDE SEQUENCE [LARGE SCALE GENOMIC DNA]</scope>
    <source>
        <strain evidence="3 4">AL-21</strain>
    </source>
</reference>
<evidence type="ECO:0000256" key="1">
    <source>
        <dbReference type="SAM" id="Coils"/>
    </source>
</evidence>
<evidence type="ECO:0000313" key="3">
    <source>
        <dbReference type="EMBL" id="ADZ09905.1"/>
    </source>
</evidence>
<sequence>MVNVDEYEVMTTSNVNEKLDKIHQDIKRLMEKSNQDYLELMLNNLRKDFTRSIITYLKDDAQTRLDNNMEICEMKPTCKEVFTDFLNGNTELLKNNNATETSIKEKKDELARIKDKAPYTKCETCFSEVQTLFNQQLNLIRSNDIYNSDSAQDEKPKISSIHEKKLVKEVLDPISNKQRLQILKEMSSKAQSFSALSELTGLRGGNLLFHIQKLQDHDLIIQRHERGDYMITNKGFNILMLLAEFQKQL</sequence>
<gene>
    <name evidence="3" type="ordered locus">Metbo_1679</name>
</gene>
<dbReference type="KEGG" id="mel:Metbo_1679"/>
<keyword evidence="4" id="KW-1185">Reference proteome</keyword>
<dbReference type="PIRSF" id="PIRSF018357">
    <property type="entry name" value="Trans_reg_ArsR_prd"/>
    <property type="match status" value="1"/>
</dbReference>
<feature type="domain" description="HTH arsR-type" evidence="2">
    <location>
        <begin position="169"/>
        <end position="244"/>
    </location>
</feature>
<dbReference type="eggNOG" id="arCOG00734">
    <property type="taxonomic scope" value="Archaea"/>
</dbReference>
<dbReference type="GO" id="GO:0003700">
    <property type="term" value="F:DNA-binding transcription factor activity"/>
    <property type="evidence" value="ECO:0007669"/>
    <property type="project" value="InterPro"/>
</dbReference>
<feature type="coiled-coil region" evidence="1">
    <location>
        <begin position="89"/>
        <end position="116"/>
    </location>
</feature>